<feature type="region of interest" description="Disordered" evidence="1">
    <location>
        <begin position="482"/>
        <end position="510"/>
    </location>
</feature>
<reference evidence="3" key="1">
    <citation type="submission" date="2018-03" db="EMBL/GenBank/DDBJ databases">
        <authorList>
            <person name="Guldener U."/>
        </authorList>
    </citation>
    <scope>NUCLEOTIDE SEQUENCE</scope>
</reference>
<dbReference type="Proteomes" id="UP001187682">
    <property type="component" value="Unassembled WGS sequence"/>
</dbReference>
<feature type="region of interest" description="Disordered" evidence="1">
    <location>
        <begin position="265"/>
        <end position="411"/>
    </location>
</feature>
<name>A0AAE8MY21_9PEZI</name>
<protein>
    <submittedName>
        <fullName evidence="3">Uncharacterized protein</fullName>
    </submittedName>
</protein>
<dbReference type="EMBL" id="ONZQ02000007">
    <property type="protein sequence ID" value="SPO02617.1"/>
    <property type="molecule type" value="Genomic_DNA"/>
</dbReference>
<dbReference type="AlphaFoldDB" id="A0AAE8MY21"/>
<keyword evidence="2" id="KW-0472">Membrane</keyword>
<feature type="transmembrane region" description="Helical" evidence="2">
    <location>
        <begin position="148"/>
        <end position="168"/>
    </location>
</feature>
<gene>
    <name evidence="3" type="ORF">DNG_05290</name>
</gene>
<evidence type="ECO:0000256" key="2">
    <source>
        <dbReference type="SAM" id="Phobius"/>
    </source>
</evidence>
<feature type="compositionally biased region" description="Basic and acidic residues" evidence="1">
    <location>
        <begin position="401"/>
        <end position="411"/>
    </location>
</feature>
<feature type="compositionally biased region" description="Polar residues" evidence="1">
    <location>
        <begin position="540"/>
        <end position="553"/>
    </location>
</feature>
<keyword evidence="2" id="KW-0812">Transmembrane</keyword>
<comment type="caution">
    <text evidence="3">The sequence shown here is derived from an EMBL/GenBank/DDBJ whole genome shotgun (WGS) entry which is preliminary data.</text>
</comment>
<proteinExistence type="predicted"/>
<evidence type="ECO:0000256" key="1">
    <source>
        <dbReference type="SAM" id="MobiDB-lite"/>
    </source>
</evidence>
<feature type="region of interest" description="Disordered" evidence="1">
    <location>
        <begin position="530"/>
        <end position="561"/>
    </location>
</feature>
<sequence>MPPTKEPFLGSAPGDLWSSPTKPFDPKAVTRASWEPQPKRPKKKGPLVGFNRHPDAQAPLAYRTGNYKVMSRGTKKWIVWVRRIQLGLRVLQFNAAAGVLLLMILITGVDGQTSWALRVLSAIAAVHCAYGVYHLSRPAGGRTPSSSSAYQFFAGLCDLCILPIYAYGAMAEQQHGAEWSTLLADKSLVKTLTLALFYGLMAASGVHAVTLMISVWLGIMFRKITLMPPDMNPLEDNLTSRTRHKKTKSSVSTVYTDYSGDKRISTAKESSRGSVQTFDDLSRGPAVPFHHTRARSSISSSNRDSRLDLPSRYSYIAPGNSPRNSTHSLTQKRDSIPLSASSKRGSYVGVPLDDPNLEDFGASGSPRSSMQPRPGRFTENWTTSESLIGRTQQRNRALAAQERERESRTYEALVDRYGDSDSDAEGNENIHILAGSDFEDDPATRSGHPNPLGSNPAATPPRVKTPYYSPNVLSETSLNKRSVSGSVDIADEKTTAQSRVGAPSQRYRDSSIQPEGAFFSKPYGELKSATPPIMVGGGRQVSSGNDYDANPSTAYGRRNVSGKIVEEGRAGQPYKTYGRYDE</sequence>
<feature type="region of interest" description="Disordered" evidence="1">
    <location>
        <begin position="1"/>
        <end position="52"/>
    </location>
</feature>
<feature type="region of interest" description="Disordered" evidence="1">
    <location>
        <begin position="232"/>
        <end position="253"/>
    </location>
</feature>
<feature type="region of interest" description="Disordered" evidence="1">
    <location>
        <begin position="437"/>
        <end position="470"/>
    </location>
</feature>
<feature type="compositionally biased region" description="Polar residues" evidence="1">
    <location>
        <begin position="379"/>
        <end position="395"/>
    </location>
</feature>
<organism evidence="3 4">
    <name type="scientific">Cephalotrichum gorgonifer</name>
    <dbReference type="NCBI Taxonomy" id="2041049"/>
    <lineage>
        <taxon>Eukaryota</taxon>
        <taxon>Fungi</taxon>
        <taxon>Dikarya</taxon>
        <taxon>Ascomycota</taxon>
        <taxon>Pezizomycotina</taxon>
        <taxon>Sordariomycetes</taxon>
        <taxon>Hypocreomycetidae</taxon>
        <taxon>Microascales</taxon>
        <taxon>Microascaceae</taxon>
        <taxon>Cephalotrichum</taxon>
    </lineage>
</organism>
<keyword evidence="2" id="KW-1133">Transmembrane helix</keyword>
<feature type="transmembrane region" description="Helical" evidence="2">
    <location>
        <begin position="188"/>
        <end position="221"/>
    </location>
</feature>
<feature type="transmembrane region" description="Helical" evidence="2">
    <location>
        <begin position="115"/>
        <end position="136"/>
    </location>
</feature>
<evidence type="ECO:0000313" key="4">
    <source>
        <dbReference type="Proteomes" id="UP001187682"/>
    </source>
</evidence>
<accession>A0AAE8MY21</accession>
<feature type="transmembrane region" description="Helical" evidence="2">
    <location>
        <begin position="86"/>
        <end position="109"/>
    </location>
</feature>
<evidence type="ECO:0000313" key="3">
    <source>
        <dbReference type="EMBL" id="SPO02617.1"/>
    </source>
</evidence>
<keyword evidence="4" id="KW-1185">Reference proteome</keyword>